<dbReference type="Pfam" id="PF01042">
    <property type="entry name" value="Ribonuc_L-PSP"/>
    <property type="match status" value="1"/>
</dbReference>
<gene>
    <name evidence="2" type="ORF">UV73_C0012G0127</name>
</gene>
<accession>A0A0G1DER8</accession>
<dbReference type="GO" id="GO:0005829">
    <property type="term" value="C:cytosol"/>
    <property type="evidence" value="ECO:0007669"/>
    <property type="project" value="TreeGrafter"/>
</dbReference>
<dbReference type="GO" id="GO:0019239">
    <property type="term" value="F:deaminase activity"/>
    <property type="evidence" value="ECO:0007669"/>
    <property type="project" value="TreeGrafter"/>
</dbReference>
<dbReference type="STRING" id="1618443.UV73_C0012G0127"/>
<comment type="similarity">
    <text evidence="1">Belongs to the RutC family.</text>
</comment>
<dbReference type="FunFam" id="3.30.1330.40:FF:000001">
    <property type="entry name" value="L-PSP family endoribonuclease"/>
    <property type="match status" value="1"/>
</dbReference>
<dbReference type="EMBL" id="LCFP01000012">
    <property type="protein sequence ID" value="KKS96099.1"/>
    <property type="molecule type" value="Genomic_DNA"/>
</dbReference>
<evidence type="ECO:0000313" key="2">
    <source>
        <dbReference type="EMBL" id="KKS96099.1"/>
    </source>
</evidence>
<dbReference type="SUPFAM" id="SSF55298">
    <property type="entry name" value="YjgF-like"/>
    <property type="match status" value="1"/>
</dbReference>
<dbReference type="AlphaFoldDB" id="A0A0G1DER8"/>
<sequence length="141" mass="15293">MKKAVVAEKSPKAVGPYSQAVKIGDLVFVSGQIGIDPKTDEMVKGGINVQTHQTLKNLDEVLKAAGTGQENVLKVTVYLANMADFPVMNGIYGKFFREPYPARATVQVVKLPKDALIEIECIAYKSFHRDDNEGSGCCGKC</sequence>
<dbReference type="PANTHER" id="PTHR11803:SF39">
    <property type="entry name" value="2-IMINOBUTANOATE_2-IMINOPROPANOATE DEAMINASE"/>
    <property type="match status" value="1"/>
</dbReference>
<dbReference type="InterPro" id="IPR006175">
    <property type="entry name" value="YjgF/YER057c/UK114"/>
</dbReference>
<comment type="caution">
    <text evidence="2">The sequence shown here is derived from an EMBL/GenBank/DDBJ whole genome shotgun (WGS) entry which is preliminary data.</text>
</comment>
<name>A0A0G1DER8_9BACT</name>
<dbReference type="PATRIC" id="fig|1618443.3.peg.1452"/>
<organism evidence="2 3">
    <name type="scientific">Candidatus Gottesmanbacteria bacterium GW2011_GWA2_43_14</name>
    <dbReference type="NCBI Taxonomy" id="1618443"/>
    <lineage>
        <taxon>Bacteria</taxon>
        <taxon>Candidatus Gottesmaniibacteriota</taxon>
    </lineage>
</organism>
<dbReference type="Proteomes" id="UP000034894">
    <property type="component" value="Unassembled WGS sequence"/>
</dbReference>
<evidence type="ECO:0000256" key="1">
    <source>
        <dbReference type="ARBA" id="ARBA00010552"/>
    </source>
</evidence>
<dbReference type="InterPro" id="IPR035959">
    <property type="entry name" value="RutC-like_sf"/>
</dbReference>
<reference evidence="2 3" key="1">
    <citation type="journal article" date="2015" name="Nature">
        <title>rRNA introns, odd ribosomes, and small enigmatic genomes across a large radiation of phyla.</title>
        <authorList>
            <person name="Brown C.T."/>
            <person name="Hug L.A."/>
            <person name="Thomas B.C."/>
            <person name="Sharon I."/>
            <person name="Castelle C.J."/>
            <person name="Singh A."/>
            <person name="Wilkins M.J."/>
            <person name="Williams K.H."/>
            <person name="Banfield J.F."/>
        </authorList>
    </citation>
    <scope>NUCLEOTIDE SEQUENCE [LARGE SCALE GENOMIC DNA]</scope>
</reference>
<dbReference type="PANTHER" id="PTHR11803">
    <property type="entry name" value="2-IMINOBUTANOATE/2-IMINOPROPANOATE DEAMINASE RIDA"/>
    <property type="match status" value="1"/>
</dbReference>
<evidence type="ECO:0000313" key="3">
    <source>
        <dbReference type="Proteomes" id="UP000034894"/>
    </source>
</evidence>
<proteinExistence type="inferred from homology"/>
<dbReference type="CDD" id="cd00448">
    <property type="entry name" value="YjgF_YER057c_UK114_family"/>
    <property type="match status" value="1"/>
</dbReference>
<protein>
    <submittedName>
        <fullName evidence="2">Translation initiation inhibitor, TdcF protein</fullName>
    </submittedName>
</protein>
<dbReference type="Gene3D" id="3.30.1330.40">
    <property type="entry name" value="RutC-like"/>
    <property type="match status" value="1"/>
</dbReference>
<dbReference type="InterPro" id="IPR006056">
    <property type="entry name" value="RidA"/>
</dbReference>
<dbReference type="NCBIfam" id="TIGR00004">
    <property type="entry name" value="Rid family detoxifying hydrolase"/>
    <property type="match status" value="1"/>
</dbReference>